<dbReference type="Proteomes" id="UP001428341">
    <property type="component" value="Unassembled WGS sequence"/>
</dbReference>
<evidence type="ECO:0000313" key="1">
    <source>
        <dbReference type="EMBL" id="KAK9200080.1"/>
    </source>
</evidence>
<comment type="caution">
    <text evidence="1">The sequence shown here is derived from an EMBL/GenBank/DDBJ whole genome shotgun (WGS) entry which is preliminary data.</text>
</comment>
<proteinExistence type="predicted"/>
<accession>A0AAP0MC67</accession>
<keyword evidence="2" id="KW-1185">Reference proteome</keyword>
<sequence>MKSSENCCLVQLLRANAFHVSGICCSPNSQLVSVLLDLVLGAVGQKTASTSGVSDTPFNALARANTNIRAIA</sequence>
<organism evidence="1 2">
    <name type="scientific">Citrus x changshan-huyou</name>
    <dbReference type="NCBI Taxonomy" id="2935761"/>
    <lineage>
        <taxon>Eukaryota</taxon>
        <taxon>Viridiplantae</taxon>
        <taxon>Streptophyta</taxon>
        <taxon>Embryophyta</taxon>
        <taxon>Tracheophyta</taxon>
        <taxon>Spermatophyta</taxon>
        <taxon>Magnoliopsida</taxon>
        <taxon>eudicotyledons</taxon>
        <taxon>Gunneridae</taxon>
        <taxon>Pentapetalae</taxon>
        <taxon>rosids</taxon>
        <taxon>malvids</taxon>
        <taxon>Sapindales</taxon>
        <taxon>Rutaceae</taxon>
        <taxon>Aurantioideae</taxon>
        <taxon>Citrus</taxon>
    </lineage>
</organism>
<evidence type="ECO:0000313" key="2">
    <source>
        <dbReference type="Proteomes" id="UP001428341"/>
    </source>
</evidence>
<dbReference type="EMBL" id="JBCGBO010000005">
    <property type="protein sequence ID" value="KAK9200080.1"/>
    <property type="molecule type" value="Genomic_DNA"/>
</dbReference>
<gene>
    <name evidence="1" type="ORF">WN944_015275</name>
</gene>
<protein>
    <submittedName>
        <fullName evidence="1">Uncharacterized protein</fullName>
    </submittedName>
</protein>
<dbReference type="AlphaFoldDB" id="A0AAP0MC67"/>
<reference evidence="1 2" key="1">
    <citation type="submission" date="2024-05" db="EMBL/GenBank/DDBJ databases">
        <title>Haplotype-resolved chromosome-level genome assembly of Huyou (Citrus changshanensis).</title>
        <authorList>
            <person name="Miao C."/>
            <person name="Chen W."/>
            <person name="Wu Y."/>
            <person name="Wang L."/>
            <person name="Zhao S."/>
            <person name="Grierson D."/>
            <person name="Xu C."/>
            <person name="Chen K."/>
        </authorList>
    </citation>
    <scope>NUCLEOTIDE SEQUENCE [LARGE SCALE GENOMIC DNA]</scope>
    <source>
        <strain evidence="1">01-14</strain>
        <tissue evidence="1">Leaf</tissue>
    </source>
</reference>
<name>A0AAP0MC67_9ROSI</name>